<dbReference type="PROSITE" id="PS50263">
    <property type="entry name" value="CN_HYDROLASE"/>
    <property type="match status" value="1"/>
</dbReference>
<dbReference type="SUPFAM" id="SSF56317">
    <property type="entry name" value="Carbon-nitrogen hydrolase"/>
    <property type="match status" value="1"/>
</dbReference>
<dbReference type="Proteomes" id="UP000226079">
    <property type="component" value="Unassembled WGS sequence"/>
</dbReference>
<dbReference type="Pfam" id="PF00795">
    <property type="entry name" value="CN_hydrolase"/>
    <property type="match status" value="1"/>
</dbReference>
<evidence type="ECO:0000313" key="3">
    <source>
        <dbReference type="EMBL" id="PFG18439.1"/>
    </source>
</evidence>
<dbReference type="InterPro" id="IPR001110">
    <property type="entry name" value="UPF0012_CS"/>
</dbReference>
<evidence type="ECO:0000259" key="2">
    <source>
        <dbReference type="PROSITE" id="PS50263"/>
    </source>
</evidence>
<evidence type="ECO:0000313" key="4">
    <source>
        <dbReference type="Proteomes" id="UP000226079"/>
    </source>
</evidence>
<keyword evidence="4" id="KW-1185">Reference proteome</keyword>
<feature type="domain" description="CN hydrolase" evidence="2">
    <location>
        <begin position="1"/>
        <end position="238"/>
    </location>
</feature>
<keyword evidence="3" id="KW-0378">Hydrolase</keyword>
<dbReference type="Gene3D" id="3.60.110.10">
    <property type="entry name" value="Carbon-nitrogen hydrolase"/>
    <property type="match status" value="1"/>
</dbReference>
<reference evidence="3 4" key="1">
    <citation type="submission" date="2017-10" db="EMBL/GenBank/DDBJ databases">
        <title>Sequencing the genomes of 1000 actinobacteria strains.</title>
        <authorList>
            <person name="Klenk H.-P."/>
        </authorList>
    </citation>
    <scope>NUCLEOTIDE SEQUENCE [LARGE SCALE GENOMIC DNA]</scope>
    <source>
        <strain evidence="3 4">DSM 15597</strain>
    </source>
</reference>
<dbReference type="InterPro" id="IPR003010">
    <property type="entry name" value="C-N_Hydrolase"/>
</dbReference>
<dbReference type="EMBL" id="PDJC01000001">
    <property type="protein sequence ID" value="PFG18439.1"/>
    <property type="molecule type" value="Genomic_DNA"/>
</dbReference>
<gene>
    <name evidence="3" type="ORF">ATK74_3028</name>
</gene>
<dbReference type="AlphaFoldDB" id="A0A2A9CXY9"/>
<comment type="similarity">
    <text evidence="1">Belongs to the carbon-nitrogen hydrolase superfamily. NIT1/NIT2 family.</text>
</comment>
<dbReference type="PANTHER" id="PTHR23088">
    <property type="entry name" value="NITRILASE-RELATED"/>
    <property type="match status" value="1"/>
</dbReference>
<dbReference type="PANTHER" id="PTHR23088:SF27">
    <property type="entry name" value="DEAMINATED GLUTATHIONE AMIDASE"/>
    <property type="match status" value="1"/>
</dbReference>
<dbReference type="OrthoDB" id="9811121at2"/>
<dbReference type="CDD" id="cd07581">
    <property type="entry name" value="nitrilase_3"/>
    <property type="match status" value="1"/>
</dbReference>
<proteinExistence type="inferred from homology"/>
<dbReference type="InterPro" id="IPR036526">
    <property type="entry name" value="C-N_Hydrolase_sf"/>
</dbReference>
<dbReference type="RefSeq" id="WP_098461798.1">
    <property type="nucleotide sequence ID" value="NZ_PDJC01000001.1"/>
</dbReference>
<dbReference type="GO" id="GO:0016787">
    <property type="term" value="F:hydrolase activity"/>
    <property type="evidence" value="ECO:0007669"/>
    <property type="project" value="UniProtKB-KW"/>
</dbReference>
<sequence length="258" mass="27055">MRVALAQLRSGTDPSQNLDLVADHIARAAGRAELLVFPEATMSSFAGAAHRAAQPLDGPWAGQVRQLAVEADLTVVLGMFTPGAGRARNTLLVTGAAETHYDKLHLFDAFGQAESDDIEPGAALASFSLGTHQVGLATCYDVRFPTLFTSLARGGAELIVLPASWASGPGKLHQWRTLVTARAMDSTSFVVAVDQAAGPDARPGLATGIGHSMVVSPTGEVLLELGDDPELAFIDLDLAEVPAVRLRLPVLAHTRPLP</sequence>
<evidence type="ECO:0000256" key="1">
    <source>
        <dbReference type="ARBA" id="ARBA00010613"/>
    </source>
</evidence>
<accession>A0A2A9CXY9</accession>
<name>A0A2A9CXY9_9ACTN</name>
<dbReference type="PROSITE" id="PS01227">
    <property type="entry name" value="UPF0012"/>
    <property type="match status" value="1"/>
</dbReference>
<organism evidence="3 4">
    <name type="scientific">Propionicimonas paludicola</name>
    <dbReference type="NCBI Taxonomy" id="185243"/>
    <lineage>
        <taxon>Bacteria</taxon>
        <taxon>Bacillati</taxon>
        <taxon>Actinomycetota</taxon>
        <taxon>Actinomycetes</taxon>
        <taxon>Propionibacteriales</taxon>
        <taxon>Nocardioidaceae</taxon>
        <taxon>Propionicimonas</taxon>
    </lineage>
</organism>
<protein>
    <submittedName>
        <fullName evidence="3">Putative amidohydrolase</fullName>
    </submittedName>
</protein>
<comment type="caution">
    <text evidence="3">The sequence shown here is derived from an EMBL/GenBank/DDBJ whole genome shotgun (WGS) entry which is preliminary data.</text>
</comment>